<evidence type="ECO:0000313" key="1">
    <source>
        <dbReference type="EMBL" id="MFA1558708.1"/>
    </source>
</evidence>
<reference evidence="1 2" key="1">
    <citation type="submission" date="2023-11" db="EMBL/GenBank/DDBJ databases">
        <title>Actinomadura monticuli sp. nov., isolated from volcanic ash.</title>
        <authorList>
            <person name="Lee S.D."/>
            <person name="Yang H."/>
            <person name="Kim I.S."/>
        </authorList>
    </citation>
    <scope>NUCLEOTIDE SEQUENCE [LARGE SCALE GENOMIC DNA]</scope>
    <source>
        <strain evidence="1 2">DSM 45346</strain>
    </source>
</reference>
<dbReference type="RefSeq" id="WP_371945726.1">
    <property type="nucleotide sequence ID" value="NZ_JAXCEH010000034.1"/>
</dbReference>
<evidence type="ECO:0000313" key="2">
    <source>
        <dbReference type="Proteomes" id="UP001569904"/>
    </source>
</evidence>
<dbReference type="EMBL" id="JAXCEH010000034">
    <property type="protein sequence ID" value="MFA1558708.1"/>
    <property type="molecule type" value="Genomic_DNA"/>
</dbReference>
<name>A0ABV4R8Y2_9ACTN</name>
<gene>
    <name evidence="1" type="ORF">SM436_33875</name>
</gene>
<comment type="caution">
    <text evidence="1">The sequence shown here is derived from an EMBL/GenBank/DDBJ whole genome shotgun (WGS) entry which is preliminary data.</text>
</comment>
<proteinExistence type="predicted"/>
<dbReference type="Proteomes" id="UP001569904">
    <property type="component" value="Unassembled WGS sequence"/>
</dbReference>
<organism evidence="1 2">
    <name type="scientific">Actinomadura chokoriensis</name>
    <dbReference type="NCBI Taxonomy" id="454156"/>
    <lineage>
        <taxon>Bacteria</taxon>
        <taxon>Bacillati</taxon>
        <taxon>Actinomycetota</taxon>
        <taxon>Actinomycetes</taxon>
        <taxon>Streptosporangiales</taxon>
        <taxon>Thermomonosporaceae</taxon>
        <taxon>Actinomadura</taxon>
    </lineage>
</organism>
<keyword evidence="2" id="KW-1185">Reference proteome</keyword>
<sequence>MNIRSCLGPVKVPLEYLHGAEIGEDERMNRLRHRYLGHSSHSAEAGETL</sequence>
<protein>
    <submittedName>
        <fullName evidence="1">Uncharacterized protein</fullName>
    </submittedName>
</protein>
<accession>A0ABV4R8Y2</accession>